<reference evidence="10" key="1">
    <citation type="submission" date="2020-06" db="EMBL/GenBank/DDBJ databases">
        <authorList>
            <person name="Li T."/>
            <person name="Hu X."/>
            <person name="Zhang T."/>
            <person name="Song X."/>
            <person name="Zhang H."/>
            <person name="Dai N."/>
            <person name="Sheng W."/>
            <person name="Hou X."/>
            <person name="Wei L."/>
        </authorList>
    </citation>
    <scope>NUCLEOTIDE SEQUENCE</scope>
    <source>
        <strain evidence="10">K16</strain>
        <tissue evidence="10">Leaf</tissue>
    </source>
</reference>
<feature type="transmembrane region" description="Helical" evidence="7">
    <location>
        <begin position="111"/>
        <end position="132"/>
    </location>
</feature>
<comment type="caution">
    <text evidence="7">Lacks conserved residue(s) required for the propagation of feature annotation.</text>
</comment>
<dbReference type="GO" id="GO:0009507">
    <property type="term" value="C:chloroplast"/>
    <property type="evidence" value="ECO:0007669"/>
    <property type="project" value="TreeGrafter"/>
</dbReference>
<dbReference type="InterPro" id="IPR046342">
    <property type="entry name" value="CBS_dom_sf"/>
</dbReference>
<evidence type="ECO:0000256" key="1">
    <source>
        <dbReference type="ARBA" id="ARBA00004141"/>
    </source>
</evidence>
<feature type="transmembrane region" description="Helical" evidence="7">
    <location>
        <begin position="247"/>
        <end position="268"/>
    </location>
</feature>
<accession>A0AAE2BIP0</accession>
<feature type="domain" description="CBS" evidence="9">
    <location>
        <begin position="445"/>
        <end position="503"/>
    </location>
</feature>
<evidence type="ECO:0000256" key="6">
    <source>
        <dbReference type="PROSITE-ProRule" id="PRU00703"/>
    </source>
</evidence>
<feature type="region of interest" description="Disordered" evidence="8">
    <location>
        <begin position="1"/>
        <end position="48"/>
    </location>
</feature>
<comment type="caution">
    <text evidence="10">The sequence shown here is derived from an EMBL/GenBank/DDBJ whole genome shotgun (WGS) entry which is preliminary data.</text>
</comment>
<dbReference type="Gene3D" id="3.10.580.10">
    <property type="entry name" value="CBS-domain"/>
    <property type="match status" value="1"/>
</dbReference>
<keyword evidence="6" id="KW-0129">CBS domain</keyword>
<evidence type="ECO:0000256" key="7">
    <source>
        <dbReference type="RuleBase" id="RU361221"/>
    </source>
</evidence>
<comment type="subcellular location">
    <subcellularLocation>
        <location evidence="1 7">Membrane</location>
        <topology evidence="1 7">Multi-pass membrane protein</topology>
    </subcellularLocation>
</comment>
<comment type="similarity">
    <text evidence="2 7">Belongs to the chloride channel (TC 2.A.49) family.</text>
</comment>
<dbReference type="PANTHER" id="PTHR43427">
    <property type="entry name" value="CHLORIDE CHANNEL PROTEIN CLC-E"/>
    <property type="match status" value="1"/>
</dbReference>
<keyword evidence="7" id="KW-0406">Ion transport</keyword>
<dbReference type="PROSITE" id="PS51371">
    <property type="entry name" value="CBS"/>
    <property type="match status" value="1"/>
</dbReference>
<evidence type="ECO:0000256" key="5">
    <source>
        <dbReference type="ARBA" id="ARBA00023136"/>
    </source>
</evidence>
<keyword evidence="7" id="KW-0813">Transport</keyword>
<dbReference type="SUPFAM" id="SSF81340">
    <property type="entry name" value="Clc chloride channel"/>
    <property type="match status" value="1"/>
</dbReference>
<dbReference type="SMART" id="SM00116">
    <property type="entry name" value="CBS"/>
    <property type="match status" value="2"/>
</dbReference>
<sequence>MSSGGEFNDRAVLLRSNSSESEGDLERGGALSPARNSNTSNKGCFPSDLLKRFDRGLSGSGRRLSVKLRPDREHHRLSSSSPSSPAPSDHGVSANAVAADDILTESAPPEWALLLFGCLLGVATGLCVAAFNRGIHEAEFVDFYHPFGLPNASFNAAVAGCFFAIETVLRPLRAENSPPFTTAMIILASVISSTVSNAVLGICRLSQCPQLPLYLILGMLCGVVSVAFTRLLDWFTKSFQFFKEKFGIPDVVCPALGGLGAGLIALRYPGILYWGFTNVDEILHTGKTASAPGIWLLAQLSAAKVVATALCKGSGLVGGLYAPSLMIGAAVGAVFGGCAGELINSAIPGNAAIAEPQAYALVGMAATLASVCSVPLTSVLLLFELTKDYRILLPLMGAVGLAIWVPSVTTPAKERGIRYKEYCTSNHQPTDIDILLETMKVAQAMSNNYLKVSLTQTVREALNIMRDGQQHCVLVVDAEDSLEGILTHGDIRRCLSQRSSDASVSESGDVNTRTVSSIFTRGINYRGRERGLLICYPDTDLAMAKQLMEAKGIKQLPVIKRAEDAQRERKRRVVAILYYDSIWSCLRDELNHQKSVNPQEEDDPVEMTTNGHQ</sequence>
<feature type="transmembrane region" description="Helical" evidence="7">
    <location>
        <begin position="152"/>
        <end position="169"/>
    </location>
</feature>
<feature type="transmembrane region" description="Helical" evidence="7">
    <location>
        <begin position="389"/>
        <end position="408"/>
    </location>
</feature>
<dbReference type="CDD" id="cd00400">
    <property type="entry name" value="Voltage_gated_ClC"/>
    <property type="match status" value="1"/>
</dbReference>
<dbReference type="EMBL" id="JACGWL010000015">
    <property type="protein sequence ID" value="KAK4386853.1"/>
    <property type="molecule type" value="Genomic_DNA"/>
</dbReference>
<keyword evidence="4 7" id="KW-1133">Transmembrane helix</keyword>
<proteinExistence type="inferred from homology"/>
<dbReference type="GO" id="GO:0005794">
    <property type="term" value="C:Golgi apparatus"/>
    <property type="evidence" value="ECO:0007669"/>
    <property type="project" value="TreeGrafter"/>
</dbReference>
<feature type="region of interest" description="Disordered" evidence="8">
    <location>
        <begin position="594"/>
        <end position="613"/>
    </location>
</feature>
<keyword evidence="3 7" id="KW-0812">Transmembrane</keyword>
<reference evidence="10" key="2">
    <citation type="journal article" date="2024" name="Plant">
        <title>Genomic evolution and insights into agronomic trait innovations of Sesamum species.</title>
        <authorList>
            <person name="Miao H."/>
            <person name="Wang L."/>
            <person name="Qu L."/>
            <person name="Liu H."/>
            <person name="Sun Y."/>
            <person name="Le M."/>
            <person name="Wang Q."/>
            <person name="Wei S."/>
            <person name="Zheng Y."/>
            <person name="Lin W."/>
            <person name="Duan Y."/>
            <person name="Cao H."/>
            <person name="Xiong S."/>
            <person name="Wang X."/>
            <person name="Wei L."/>
            <person name="Li C."/>
            <person name="Ma Q."/>
            <person name="Ju M."/>
            <person name="Zhao R."/>
            <person name="Li G."/>
            <person name="Mu C."/>
            <person name="Tian Q."/>
            <person name="Mei H."/>
            <person name="Zhang T."/>
            <person name="Gao T."/>
            <person name="Zhang H."/>
        </authorList>
    </citation>
    <scope>NUCLEOTIDE SEQUENCE</scope>
    <source>
        <strain evidence="10">K16</strain>
    </source>
</reference>
<keyword evidence="7" id="KW-0868">Chloride</keyword>
<dbReference type="GO" id="GO:0005254">
    <property type="term" value="F:chloride channel activity"/>
    <property type="evidence" value="ECO:0007669"/>
    <property type="project" value="UniProtKB-UniRule"/>
</dbReference>
<dbReference type="InterPro" id="IPR050368">
    <property type="entry name" value="ClC-type_chloride_channel"/>
</dbReference>
<dbReference type="InterPro" id="IPR001807">
    <property type="entry name" value="ClC"/>
</dbReference>
<dbReference type="Proteomes" id="UP001289374">
    <property type="component" value="Unassembled WGS sequence"/>
</dbReference>
<dbReference type="InterPro" id="IPR014743">
    <property type="entry name" value="Cl-channel_core"/>
</dbReference>
<feature type="compositionally biased region" description="Low complexity" evidence="8">
    <location>
        <begin position="78"/>
        <end position="88"/>
    </location>
</feature>
<dbReference type="SUPFAM" id="SSF54631">
    <property type="entry name" value="CBS-domain pair"/>
    <property type="match status" value="1"/>
</dbReference>
<dbReference type="CDD" id="cd04592">
    <property type="entry name" value="CBS_pair_voltage-gated_CLC_euk_bac"/>
    <property type="match status" value="1"/>
</dbReference>
<feature type="transmembrane region" description="Helical" evidence="7">
    <location>
        <begin position="181"/>
        <end position="202"/>
    </location>
</feature>
<keyword evidence="5 7" id="KW-0472">Membrane</keyword>
<dbReference type="PANTHER" id="PTHR43427:SF3">
    <property type="entry name" value="CHLORIDE CHANNEL PROTEIN CLC-F"/>
    <property type="match status" value="1"/>
</dbReference>
<evidence type="ECO:0000256" key="2">
    <source>
        <dbReference type="ARBA" id="ARBA00009476"/>
    </source>
</evidence>
<evidence type="ECO:0000259" key="9">
    <source>
        <dbReference type="PROSITE" id="PS51371"/>
    </source>
</evidence>
<feature type="transmembrane region" description="Helical" evidence="7">
    <location>
        <begin position="214"/>
        <end position="235"/>
    </location>
</feature>
<gene>
    <name evidence="10" type="ORF">Sango_2555900</name>
</gene>
<evidence type="ECO:0000256" key="8">
    <source>
        <dbReference type="SAM" id="MobiDB-lite"/>
    </source>
</evidence>
<evidence type="ECO:0000313" key="10">
    <source>
        <dbReference type="EMBL" id="KAK4386853.1"/>
    </source>
</evidence>
<keyword evidence="11" id="KW-1185">Reference proteome</keyword>
<evidence type="ECO:0000256" key="4">
    <source>
        <dbReference type="ARBA" id="ARBA00022989"/>
    </source>
</evidence>
<feature type="transmembrane region" description="Helical" evidence="7">
    <location>
        <begin position="359"/>
        <end position="383"/>
    </location>
</feature>
<dbReference type="InterPro" id="IPR000644">
    <property type="entry name" value="CBS_dom"/>
</dbReference>
<evidence type="ECO:0000256" key="3">
    <source>
        <dbReference type="ARBA" id="ARBA00022692"/>
    </source>
</evidence>
<evidence type="ECO:0000313" key="11">
    <source>
        <dbReference type="Proteomes" id="UP001289374"/>
    </source>
</evidence>
<dbReference type="GO" id="GO:0016020">
    <property type="term" value="C:membrane"/>
    <property type="evidence" value="ECO:0007669"/>
    <property type="project" value="UniProtKB-SubCell"/>
</dbReference>
<dbReference type="Gene3D" id="1.10.3080.10">
    <property type="entry name" value="Clc chloride channel"/>
    <property type="match status" value="1"/>
</dbReference>
<dbReference type="PRINTS" id="PR00762">
    <property type="entry name" value="CLCHANNEL"/>
</dbReference>
<dbReference type="Pfam" id="PF00654">
    <property type="entry name" value="Voltage_CLC"/>
    <property type="match status" value="1"/>
</dbReference>
<protein>
    <recommendedName>
        <fullName evidence="7">Chloride channel protein</fullName>
    </recommendedName>
</protein>
<dbReference type="Pfam" id="PF00571">
    <property type="entry name" value="CBS"/>
    <property type="match status" value="1"/>
</dbReference>
<organism evidence="10 11">
    <name type="scientific">Sesamum angolense</name>
    <dbReference type="NCBI Taxonomy" id="2727404"/>
    <lineage>
        <taxon>Eukaryota</taxon>
        <taxon>Viridiplantae</taxon>
        <taxon>Streptophyta</taxon>
        <taxon>Embryophyta</taxon>
        <taxon>Tracheophyta</taxon>
        <taxon>Spermatophyta</taxon>
        <taxon>Magnoliopsida</taxon>
        <taxon>eudicotyledons</taxon>
        <taxon>Gunneridae</taxon>
        <taxon>Pentapetalae</taxon>
        <taxon>asterids</taxon>
        <taxon>lamiids</taxon>
        <taxon>Lamiales</taxon>
        <taxon>Pedaliaceae</taxon>
        <taxon>Sesamum</taxon>
    </lineage>
</organism>
<name>A0AAE2BIP0_9LAMI</name>
<feature type="region of interest" description="Disordered" evidence="8">
    <location>
        <begin position="61"/>
        <end position="92"/>
    </location>
</feature>
<dbReference type="AlphaFoldDB" id="A0AAE2BIP0"/>